<accession>A0ABD3UUS7</accession>
<comment type="caution">
    <text evidence="11">The sequence shown here is derived from an EMBL/GenBank/DDBJ whole genome shotgun (WGS) entry which is preliminary data.</text>
</comment>
<evidence type="ECO:0000259" key="10">
    <source>
        <dbReference type="PROSITE" id="PS51293"/>
    </source>
</evidence>
<evidence type="ECO:0000256" key="6">
    <source>
        <dbReference type="ARBA" id="ARBA00023242"/>
    </source>
</evidence>
<dbReference type="Pfam" id="PF00249">
    <property type="entry name" value="Myb_DNA-binding"/>
    <property type="match status" value="1"/>
</dbReference>
<dbReference type="InterPro" id="IPR054076">
    <property type="entry name" value="ZUO1-like_ZHD"/>
</dbReference>
<keyword evidence="3" id="KW-0677">Repeat</keyword>
<evidence type="ECO:0000259" key="8">
    <source>
        <dbReference type="PROSITE" id="PS50076"/>
    </source>
</evidence>
<keyword evidence="4" id="KW-0010">Activator</keyword>
<dbReference type="InterPro" id="IPR001623">
    <property type="entry name" value="DnaJ_domain"/>
</dbReference>
<dbReference type="FunFam" id="1.10.10.60:FF:000180">
    <property type="entry name" value="DnaJ (Hsp40) homolog, subfamily C, member 2"/>
    <property type="match status" value="1"/>
</dbReference>
<evidence type="ECO:0000256" key="3">
    <source>
        <dbReference type="ARBA" id="ARBA00022737"/>
    </source>
</evidence>
<feature type="domain" description="J" evidence="8">
    <location>
        <begin position="89"/>
        <end position="162"/>
    </location>
</feature>
<dbReference type="Proteomes" id="UP001634394">
    <property type="component" value="Unassembled WGS sequence"/>
</dbReference>
<dbReference type="InterPro" id="IPR042569">
    <property type="entry name" value="RAC_head_sf"/>
</dbReference>
<evidence type="ECO:0000313" key="12">
    <source>
        <dbReference type="Proteomes" id="UP001634394"/>
    </source>
</evidence>
<dbReference type="InterPro" id="IPR001005">
    <property type="entry name" value="SANT/Myb"/>
</dbReference>
<dbReference type="Pfam" id="PF21884">
    <property type="entry name" value="ZUO1-like_ZHD"/>
    <property type="match status" value="1"/>
</dbReference>
<feature type="region of interest" description="Disordered" evidence="7">
    <location>
        <begin position="296"/>
        <end position="355"/>
    </location>
</feature>
<sequence length="624" mass="72649">MTAVVFLPPAPEEFKTCITGKISVPVKVEFEPVGRFYEALCMRLHHKNTLSQGSVSSSSSSESEEEDEDDEENESLLLSLDPKEWKNQDHYEVLGLSKFRHKATEDQIKRAYKKKVLKHHPDKRRARGLQVKDGEDDYFTCITRAYEILGNPLKRRAYDSADPQFDDSVPPVNTQSKENFLSVFGPVFAQNSRWSNRKKVPQLGDENSSYDEVNHFYSFWYEFDSWREFSYFDEEEKEKGENRDERKWIEKQNKVARQKRKKEEMARIRQLVDNAYACDPRIRRFKEEEKEKKLAQKRAKEEAMRQKAEEEEKKRREIEEEERKRREEEEEKARAQAAQEKKEKEAQKKALRKERKMLRSTLKDFNYFAKDESEKVANMAEVDKLSELLGLVKLQTLNESLTSGDLEKAKAAFIREVQELKAQNEEEKRKQLEALQSKSGGDSSGKGGKEWSEAEIRTLIKAVNVFPAGTKERWEVIANFIKQHVSVSDKNAKDVLSKAKELQKNDLALKEEAQKKAFEKFEKEHIKIAQAKPKEGVTSERYESVAEQQVRETGTNPAPWTADEQKLLEQALKTYPASHPDRWDQISSCIPSRSKKDCMLRYKELVELIRAKKAATEAVNKGKK</sequence>
<dbReference type="Gene3D" id="1.10.8.840">
    <property type="entry name" value="Ribosome-associated complex head domain"/>
    <property type="match status" value="1"/>
</dbReference>
<feature type="compositionally biased region" description="Acidic residues" evidence="7">
    <location>
        <begin position="62"/>
        <end position="74"/>
    </location>
</feature>
<feature type="domain" description="SANT" evidence="10">
    <location>
        <begin position="560"/>
        <end position="610"/>
    </location>
</feature>
<protein>
    <recommendedName>
        <fullName evidence="13">DnaJ homolog subfamily C member 2</fullName>
    </recommendedName>
</protein>
<evidence type="ECO:0008006" key="13">
    <source>
        <dbReference type="Google" id="ProtNLM"/>
    </source>
</evidence>
<dbReference type="InterPro" id="IPR018253">
    <property type="entry name" value="DnaJ_domain_CS"/>
</dbReference>
<keyword evidence="2" id="KW-0963">Cytoplasm</keyword>
<dbReference type="SMART" id="SM00717">
    <property type="entry name" value="SANT"/>
    <property type="match status" value="2"/>
</dbReference>
<dbReference type="GO" id="GO:0005737">
    <property type="term" value="C:cytoplasm"/>
    <property type="evidence" value="ECO:0007669"/>
    <property type="project" value="UniProtKB-SubCell"/>
</dbReference>
<keyword evidence="6" id="KW-0539">Nucleus</keyword>
<dbReference type="Gene3D" id="1.10.10.60">
    <property type="entry name" value="Homeodomain-like"/>
    <property type="match status" value="2"/>
</dbReference>
<feature type="region of interest" description="Disordered" evidence="7">
    <location>
        <begin position="423"/>
        <end position="450"/>
    </location>
</feature>
<proteinExistence type="predicted"/>
<dbReference type="PROSITE" id="PS51293">
    <property type="entry name" value="SANT"/>
    <property type="match status" value="1"/>
</dbReference>
<dbReference type="InterPro" id="IPR036869">
    <property type="entry name" value="J_dom_sf"/>
</dbReference>
<dbReference type="Pfam" id="PF00226">
    <property type="entry name" value="DnaJ"/>
    <property type="match status" value="1"/>
</dbReference>
<evidence type="ECO:0000256" key="5">
    <source>
        <dbReference type="ARBA" id="ARBA00023186"/>
    </source>
</evidence>
<dbReference type="EMBL" id="JBJQND010000015">
    <property type="protein sequence ID" value="KAL3853214.1"/>
    <property type="molecule type" value="Genomic_DNA"/>
</dbReference>
<feature type="domain" description="Myb-like" evidence="9">
    <location>
        <begin position="552"/>
        <end position="606"/>
    </location>
</feature>
<dbReference type="PROSITE" id="PS50076">
    <property type="entry name" value="DNAJ_2"/>
    <property type="match status" value="1"/>
</dbReference>
<keyword evidence="5" id="KW-0143">Chaperone</keyword>
<reference evidence="11 12" key="1">
    <citation type="submission" date="2024-11" db="EMBL/GenBank/DDBJ databases">
        <title>Chromosome-level genome assembly of the freshwater bivalve Anodonta woodiana.</title>
        <authorList>
            <person name="Chen X."/>
        </authorList>
    </citation>
    <scope>NUCLEOTIDE SEQUENCE [LARGE SCALE GENOMIC DNA]</scope>
    <source>
        <strain evidence="11">MN2024</strain>
        <tissue evidence="11">Gills</tissue>
    </source>
</reference>
<dbReference type="InterPro" id="IPR044634">
    <property type="entry name" value="Zuotin/DnaJC2"/>
</dbReference>
<dbReference type="PROSITE" id="PS00636">
    <property type="entry name" value="DNAJ_1"/>
    <property type="match status" value="1"/>
</dbReference>
<dbReference type="CDD" id="cd23953">
    <property type="entry name" value="zuotin_NTD"/>
    <property type="match status" value="1"/>
</dbReference>
<feature type="region of interest" description="Disordered" evidence="7">
    <location>
        <begin position="51"/>
        <end position="75"/>
    </location>
</feature>
<gene>
    <name evidence="11" type="ORF">ACJMK2_016771</name>
</gene>
<feature type="compositionally biased region" description="Basic and acidic residues" evidence="7">
    <location>
        <begin position="423"/>
        <end position="432"/>
    </location>
</feature>
<evidence type="ECO:0000256" key="4">
    <source>
        <dbReference type="ARBA" id="ARBA00023159"/>
    </source>
</evidence>
<dbReference type="AlphaFoldDB" id="A0ABD3UUS7"/>
<evidence type="ECO:0000256" key="1">
    <source>
        <dbReference type="ARBA" id="ARBA00004496"/>
    </source>
</evidence>
<evidence type="ECO:0000256" key="2">
    <source>
        <dbReference type="ARBA" id="ARBA00022490"/>
    </source>
</evidence>
<dbReference type="SUPFAM" id="SSF46689">
    <property type="entry name" value="Homeodomain-like"/>
    <property type="match status" value="2"/>
</dbReference>
<dbReference type="InterPro" id="IPR017884">
    <property type="entry name" value="SANT_dom"/>
</dbReference>
<organism evidence="11 12">
    <name type="scientific">Sinanodonta woodiana</name>
    <name type="common">Chinese pond mussel</name>
    <name type="synonym">Anodonta woodiana</name>
    <dbReference type="NCBI Taxonomy" id="1069815"/>
    <lineage>
        <taxon>Eukaryota</taxon>
        <taxon>Metazoa</taxon>
        <taxon>Spiralia</taxon>
        <taxon>Lophotrochozoa</taxon>
        <taxon>Mollusca</taxon>
        <taxon>Bivalvia</taxon>
        <taxon>Autobranchia</taxon>
        <taxon>Heteroconchia</taxon>
        <taxon>Palaeoheterodonta</taxon>
        <taxon>Unionida</taxon>
        <taxon>Unionoidea</taxon>
        <taxon>Unionidae</taxon>
        <taxon>Unioninae</taxon>
        <taxon>Sinanodonta</taxon>
    </lineage>
</organism>
<dbReference type="CDD" id="cd00167">
    <property type="entry name" value="SANT"/>
    <property type="match status" value="1"/>
</dbReference>
<dbReference type="PRINTS" id="PR00625">
    <property type="entry name" value="JDOMAIN"/>
</dbReference>
<dbReference type="PROSITE" id="PS50090">
    <property type="entry name" value="MYB_LIKE"/>
    <property type="match status" value="1"/>
</dbReference>
<feature type="compositionally biased region" description="Basic and acidic residues" evidence="7">
    <location>
        <begin position="296"/>
        <end position="348"/>
    </location>
</feature>
<dbReference type="PANTHER" id="PTHR43999:SF1">
    <property type="entry name" value="DNAJ HOMOLOG SUBFAMILY C MEMBER 2"/>
    <property type="match status" value="1"/>
</dbReference>
<feature type="compositionally biased region" description="Basic and acidic residues" evidence="7">
    <location>
        <begin position="532"/>
        <end position="544"/>
    </location>
</feature>
<dbReference type="PANTHER" id="PTHR43999">
    <property type="entry name" value="DNAJ HOMOLOG SUBFAMILY C MEMBER 2"/>
    <property type="match status" value="1"/>
</dbReference>
<dbReference type="CDD" id="cd06257">
    <property type="entry name" value="DnaJ"/>
    <property type="match status" value="1"/>
</dbReference>
<dbReference type="Pfam" id="PF23082">
    <property type="entry name" value="Myb_DNA-binding_2"/>
    <property type="match status" value="1"/>
</dbReference>
<feature type="region of interest" description="Disordered" evidence="7">
    <location>
        <begin position="532"/>
        <end position="560"/>
    </location>
</feature>
<dbReference type="Pfam" id="PF16717">
    <property type="entry name" value="RAC_head"/>
    <property type="match status" value="1"/>
</dbReference>
<comment type="subcellular location">
    <subcellularLocation>
        <location evidence="1">Cytoplasm</location>
    </subcellularLocation>
</comment>
<name>A0ABD3UUS7_SINWO</name>
<dbReference type="InterPro" id="IPR032003">
    <property type="entry name" value="RAC_head"/>
</dbReference>
<keyword evidence="12" id="KW-1185">Reference proteome</keyword>
<dbReference type="Gene3D" id="1.10.287.110">
    <property type="entry name" value="DnaJ domain"/>
    <property type="match status" value="1"/>
</dbReference>
<evidence type="ECO:0000313" key="11">
    <source>
        <dbReference type="EMBL" id="KAL3853214.1"/>
    </source>
</evidence>
<evidence type="ECO:0000259" key="9">
    <source>
        <dbReference type="PROSITE" id="PS50090"/>
    </source>
</evidence>
<dbReference type="SMART" id="SM00271">
    <property type="entry name" value="DnaJ"/>
    <property type="match status" value="1"/>
</dbReference>
<evidence type="ECO:0000256" key="7">
    <source>
        <dbReference type="SAM" id="MobiDB-lite"/>
    </source>
</evidence>
<dbReference type="InterPro" id="IPR009057">
    <property type="entry name" value="Homeodomain-like_sf"/>
</dbReference>
<dbReference type="SUPFAM" id="SSF46565">
    <property type="entry name" value="Chaperone J-domain"/>
    <property type="match status" value="1"/>
</dbReference>